<dbReference type="Proteomes" id="UP000525987">
    <property type="component" value="Unassembled WGS sequence"/>
</dbReference>
<dbReference type="RefSeq" id="WP_183388155.1">
    <property type="nucleotide sequence ID" value="NZ_JACHXM010000013.1"/>
</dbReference>
<feature type="signal peptide" evidence="1">
    <location>
        <begin position="1"/>
        <end position="25"/>
    </location>
</feature>
<feature type="chain" id="PRO_5030659155" description="Oxidoreductase" evidence="1">
    <location>
        <begin position="26"/>
        <end position="171"/>
    </location>
</feature>
<keyword evidence="3" id="KW-1185">Reference proteome</keyword>
<sequence length="171" mass="18984">MRVRRLLILCCGLLTCLAVSSGVWAKPLPLPQGPVLLTVSGDITRTNGDGMARFDRAMLEALPSRTITTHTPWHEQAGRFEGPLAEALLDAVGARGDQLRVVALNGFEAEVPVSDVSRYQVILAMKRNGEIMPIRRFGPLFVLYPFDAHPELLTEAVRFRSVWQVSRIQVH</sequence>
<proteinExistence type="predicted"/>
<name>A0A7W5BZ40_9GAMM</name>
<dbReference type="AlphaFoldDB" id="A0A7W5BZ40"/>
<dbReference type="Gene3D" id="3.90.420.10">
    <property type="entry name" value="Oxidoreductase, molybdopterin-binding domain"/>
    <property type="match status" value="1"/>
</dbReference>
<keyword evidence="1" id="KW-0732">Signal</keyword>
<dbReference type="SUPFAM" id="SSF56524">
    <property type="entry name" value="Oxidoreductase molybdopterin-binding domain"/>
    <property type="match status" value="1"/>
</dbReference>
<evidence type="ECO:0000313" key="2">
    <source>
        <dbReference type="EMBL" id="MBB3141794.1"/>
    </source>
</evidence>
<dbReference type="InterPro" id="IPR036374">
    <property type="entry name" value="OxRdtase_Mopterin-bd_sf"/>
</dbReference>
<evidence type="ECO:0008006" key="4">
    <source>
        <dbReference type="Google" id="ProtNLM"/>
    </source>
</evidence>
<accession>A0A7W5BZ40</accession>
<dbReference type="EMBL" id="JACHXM010000013">
    <property type="protein sequence ID" value="MBB3141794.1"/>
    <property type="molecule type" value="Genomic_DNA"/>
</dbReference>
<evidence type="ECO:0000256" key="1">
    <source>
        <dbReference type="SAM" id="SignalP"/>
    </source>
</evidence>
<gene>
    <name evidence="2" type="ORF">FHR96_002675</name>
</gene>
<evidence type="ECO:0000313" key="3">
    <source>
        <dbReference type="Proteomes" id="UP000525987"/>
    </source>
</evidence>
<organism evidence="2 3">
    <name type="scientific">Halomonas organivorans</name>
    <dbReference type="NCBI Taxonomy" id="257772"/>
    <lineage>
        <taxon>Bacteria</taxon>
        <taxon>Pseudomonadati</taxon>
        <taxon>Pseudomonadota</taxon>
        <taxon>Gammaproteobacteria</taxon>
        <taxon>Oceanospirillales</taxon>
        <taxon>Halomonadaceae</taxon>
        <taxon>Halomonas</taxon>
    </lineage>
</organism>
<comment type="caution">
    <text evidence="2">The sequence shown here is derived from an EMBL/GenBank/DDBJ whole genome shotgun (WGS) entry which is preliminary data.</text>
</comment>
<reference evidence="2 3" key="1">
    <citation type="submission" date="2020-08" db="EMBL/GenBank/DDBJ databases">
        <title>Genomic Encyclopedia of Type Strains, Phase III (KMG-III): the genomes of soil and plant-associated and newly described type strains.</title>
        <authorList>
            <person name="Whitman W."/>
        </authorList>
    </citation>
    <scope>NUCLEOTIDE SEQUENCE [LARGE SCALE GENOMIC DNA]</scope>
    <source>
        <strain evidence="2 3">CECT 5995</strain>
    </source>
</reference>
<protein>
    <recommendedName>
        <fullName evidence="4">Oxidoreductase</fullName>
    </recommendedName>
</protein>